<dbReference type="Proteomes" id="UP000288102">
    <property type="component" value="Unassembled WGS sequence"/>
</dbReference>
<dbReference type="InterPro" id="IPR016040">
    <property type="entry name" value="NAD(P)-bd_dom"/>
</dbReference>
<dbReference type="RefSeq" id="WP_127336378.1">
    <property type="nucleotide sequence ID" value="NZ_QWDM01000001.1"/>
</dbReference>
<name>A0A434ACI5_9FLAO</name>
<dbReference type="Pfam" id="PF13460">
    <property type="entry name" value="NAD_binding_10"/>
    <property type="match status" value="1"/>
</dbReference>
<evidence type="ECO:0000313" key="2">
    <source>
        <dbReference type="EMBL" id="RUT72082.1"/>
    </source>
</evidence>
<evidence type="ECO:0000259" key="1">
    <source>
        <dbReference type="Pfam" id="PF13460"/>
    </source>
</evidence>
<gene>
    <name evidence="2" type="ORF">D0817_00195</name>
</gene>
<organism evidence="2 3">
    <name type="scientific">Flavobacterium cupreum</name>
    <dbReference type="NCBI Taxonomy" id="2133766"/>
    <lineage>
        <taxon>Bacteria</taxon>
        <taxon>Pseudomonadati</taxon>
        <taxon>Bacteroidota</taxon>
        <taxon>Flavobacteriia</taxon>
        <taxon>Flavobacteriales</taxon>
        <taxon>Flavobacteriaceae</taxon>
        <taxon>Flavobacterium</taxon>
    </lineage>
</organism>
<accession>A0A434ACI5</accession>
<dbReference type="OrthoDB" id="9798632at2"/>
<feature type="domain" description="NAD(P)-binding" evidence="1">
    <location>
        <begin position="7"/>
        <end position="152"/>
    </location>
</feature>
<dbReference type="PANTHER" id="PTHR14097:SF7">
    <property type="entry name" value="OXIDOREDUCTASE HTATIP2"/>
    <property type="match status" value="1"/>
</dbReference>
<dbReference type="InterPro" id="IPR036291">
    <property type="entry name" value="NAD(P)-bd_dom_sf"/>
</dbReference>
<dbReference type="Gene3D" id="3.40.50.720">
    <property type="entry name" value="NAD(P)-binding Rossmann-like Domain"/>
    <property type="match status" value="1"/>
</dbReference>
<dbReference type="SUPFAM" id="SSF51735">
    <property type="entry name" value="NAD(P)-binding Rossmann-fold domains"/>
    <property type="match status" value="1"/>
</dbReference>
<reference evidence="3" key="1">
    <citation type="journal article" date="2019" name="Syst. Appl. Microbiol.">
        <title>Flavobacterium circumlabens sp. nov. and Flavobacterium cupreum sp. nov., two psychrotrophic species isolated from Antarctic environmental samples.</title>
        <authorList>
            <person name="Kralova S."/>
            <person name="Busse H.-J."/>
            <person name="Svec P."/>
            <person name="Maslanova I."/>
            <person name="Stankova E."/>
            <person name="Bartak M."/>
            <person name="Sedlacek I."/>
        </authorList>
    </citation>
    <scope>NUCLEOTIDE SEQUENCE [LARGE SCALE GENOMIC DNA]</scope>
    <source>
        <strain evidence="3">CCM 8825</strain>
    </source>
</reference>
<comment type="caution">
    <text evidence="2">The sequence shown here is derived from an EMBL/GenBank/DDBJ whole genome shotgun (WGS) entry which is preliminary data.</text>
</comment>
<sequence length="212" mass="23714">MKALLIGATGSTGKFLLNELIQNDDYTSVTIFVRRPTGRSHPKLSEHVIDFANLDQYKEYITGDFLFSCLGTTLKEAGSQEKQWQIDFEIPATFARIARQNRVNSVVLVSSSDASPKSRIFYSRMKAELESAITELDFGQYIIFRPGPLLREGSDRAGEKTLVKVVGFFNSIGLFNKYKPLPTEVLAMKLAKAPWKLPQGTSIVKLQEIAAF</sequence>
<keyword evidence="3" id="KW-1185">Reference proteome</keyword>
<dbReference type="EMBL" id="QWDM01000001">
    <property type="protein sequence ID" value="RUT72082.1"/>
    <property type="molecule type" value="Genomic_DNA"/>
</dbReference>
<proteinExistence type="predicted"/>
<dbReference type="PANTHER" id="PTHR14097">
    <property type="entry name" value="OXIDOREDUCTASE HTATIP2"/>
    <property type="match status" value="1"/>
</dbReference>
<protein>
    <submittedName>
        <fullName evidence="2">NAD-dependent epimerase/dehydratase family protein</fullName>
    </submittedName>
</protein>
<dbReference type="AlphaFoldDB" id="A0A434ACI5"/>
<evidence type="ECO:0000313" key="3">
    <source>
        <dbReference type="Proteomes" id="UP000288102"/>
    </source>
</evidence>